<evidence type="ECO:0008006" key="4">
    <source>
        <dbReference type="Google" id="ProtNLM"/>
    </source>
</evidence>
<dbReference type="Proteomes" id="UP001204615">
    <property type="component" value="Unassembled WGS sequence"/>
</dbReference>
<name>A0ABT1FF69_9GAMM</name>
<dbReference type="RefSeq" id="WP_253568790.1">
    <property type="nucleotide sequence ID" value="NZ_JAMZEK010000004.1"/>
</dbReference>
<keyword evidence="3" id="KW-1185">Reference proteome</keyword>
<sequence>MNALIIAALVGLALSETARASDVRPEIGAGINQYTPYSDGTWYQIGQPHHLGLTAKVFTVGLTGSWIDRGDRGLDWHADFVDFGPASSHCVCTPLDSNYDTRAHRMRADAVPVPNATFVGHGHVRGLLFKVNAWREWRGMRFGVEAGLGPYRQTWHETVYNWTPSLQMDPHTVTVQTDRKWALAGMVGLSLSRGHYTVAFDHYAMSLPQHYGRTPPIWNGANVLTVTYRF</sequence>
<dbReference type="EMBL" id="JAMZEK010000004">
    <property type="protein sequence ID" value="MCP1376002.1"/>
    <property type="molecule type" value="Genomic_DNA"/>
</dbReference>
<feature type="chain" id="PRO_5046584968" description="Outer membrane protein beta-barrel domain-containing protein" evidence="1">
    <location>
        <begin position="21"/>
        <end position="230"/>
    </location>
</feature>
<reference evidence="2 3" key="1">
    <citation type="submission" date="2022-06" db="EMBL/GenBank/DDBJ databases">
        <title>Dyella sp. Sa strain:Sa Genome sequencing.</title>
        <authorList>
            <person name="Park S."/>
        </authorList>
    </citation>
    <scope>NUCLEOTIDE SEQUENCE [LARGE SCALE GENOMIC DNA]</scope>
    <source>
        <strain evidence="2 3">Sa</strain>
    </source>
</reference>
<comment type="caution">
    <text evidence="2">The sequence shown here is derived from an EMBL/GenBank/DDBJ whole genome shotgun (WGS) entry which is preliminary data.</text>
</comment>
<evidence type="ECO:0000256" key="1">
    <source>
        <dbReference type="SAM" id="SignalP"/>
    </source>
</evidence>
<keyword evidence="1" id="KW-0732">Signal</keyword>
<organism evidence="2 3">
    <name type="scientific">Dyella lutea</name>
    <dbReference type="NCBI Taxonomy" id="2950441"/>
    <lineage>
        <taxon>Bacteria</taxon>
        <taxon>Pseudomonadati</taxon>
        <taxon>Pseudomonadota</taxon>
        <taxon>Gammaproteobacteria</taxon>
        <taxon>Lysobacterales</taxon>
        <taxon>Rhodanobacteraceae</taxon>
        <taxon>Dyella</taxon>
    </lineage>
</organism>
<evidence type="ECO:0000313" key="3">
    <source>
        <dbReference type="Proteomes" id="UP001204615"/>
    </source>
</evidence>
<accession>A0ABT1FF69</accession>
<protein>
    <recommendedName>
        <fullName evidence="4">Outer membrane protein beta-barrel domain-containing protein</fullName>
    </recommendedName>
</protein>
<feature type="signal peptide" evidence="1">
    <location>
        <begin position="1"/>
        <end position="20"/>
    </location>
</feature>
<proteinExistence type="predicted"/>
<evidence type="ECO:0000313" key="2">
    <source>
        <dbReference type="EMBL" id="MCP1376002.1"/>
    </source>
</evidence>
<gene>
    <name evidence="2" type="ORF">NC595_18290</name>
</gene>